<evidence type="ECO:0000256" key="8">
    <source>
        <dbReference type="ARBA" id="ARBA00023136"/>
    </source>
</evidence>
<dbReference type="EMBL" id="FOLY01000005">
    <property type="protein sequence ID" value="SFC76861.1"/>
    <property type="molecule type" value="Genomic_DNA"/>
</dbReference>
<dbReference type="GO" id="GO:0015628">
    <property type="term" value="P:protein secretion by the type II secretion system"/>
    <property type="evidence" value="ECO:0007669"/>
    <property type="project" value="InterPro"/>
</dbReference>
<keyword evidence="4" id="KW-0488">Methylation</keyword>
<organism evidence="13 14">
    <name type="scientific">Kushneria avicenniae</name>
    <dbReference type="NCBI Taxonomy" id="402385"/>
    <lineage>
        <taxon>Bacteria</taxon>
        <taxon>Pseudomonadati</taxon>
        <taxon>Pseudomonadota</taxon>
        <taxon>Gammaproteobacteria</taxon>
        <taxon>Oceanospirillales</taxon>
        <taxon>Halomonadaceae</taxon>
        <taxon>Kushneria</taxon>
    </lineage>
</organism>
<dbReference type="SUPFAM" id="SSF54523">
    <property type="entry name" value="Pili subunits"/>
    <property type="match status" value="1"/>
</dbReference>
<comment type="similarity">
    <text evidence="9">Belongs to the GSP H family.</text>
</comment>
<evidence type="ECO:0000259" key="12">
    <source>
        <dbReference type="Pfam" id="PF12019"/>
    </source>
</evidence>
<evidence type="ECO:0000256" key="6">
    <source>
        <dbReference type="ARBA" id="ARBA00022692"/>
    </source>
</evidence>
<keyword evidence="3" id="KW-1003">Cell membrane</keyword>
<protein>
    <recommendedName>
        <fullName evidence="2">Type II secretion system protein H</fullName>
    </recommendedName>
    <alternativeName>
        <fullName evidence="10">General secretion pathway protein H</fullName>
    </alternativeName>
</protein>
<keyword evidence="7 11" id="KW-1133">Transmembrane helix</keyword>
<dbReference type="GO" id="GO:0005886">
    <property type="term" value="C:plasma membrane"/>
    <property type="evidence" value="ECO:0007669"/>
    <property type="project" value="UniProtKB-SubCell"/>
</dbReference>
<dbReference type="Proteomes" id="UP000199046">
    <property type="component" value="Unassembled WGS sequence"/>
</dbReference>
<dbReference type="STRING" id="402385.SAMN05421848_2722"/>
<dbReference type="InterPro" id="IPR045584">
    <property type="entry name" value="Pilin-like"/>
</dbReference>
<evidence type="ECO:0000256" key="4">
    <source>
        <dbReference type="ARBA" id="ARBA00022481"/>
    </source>
</evidence>
<evidence type="ECO:0000313" key="14">
    <source>
        <dbReference type="Proteomes" id="UP000199046"/>
    </source>
</evidence>
<name>A0A1I1LUV0_9GAMM</name>
<dbReference type="RefSeq" id="WP_090134954.1">
    <property type="nucleotide sequence ID" value="NZ_FOLY01000005.1"/>
</dbReference>
<evidence type="ECO:0000256" key="3">
    <source>
        <dbReference type="ARBA" id="ARBA00022475"/>
    </source>
</evidence>
<evidence type="ECO:0000256" key="10">
    <source>
        <dbReference type="ARBA" id="ARBA00030775"/>
    </source>
</evidence>
<evidence type="ECO:0000256" key="11">
    <source>
        <dbReference type="SAM" id="Phobius"/>
    </source>
</evidence>
<dbReference type="OrthoDB" id="2313614at2"/>
<dbReference type="AlphaFoldDB" id="A0A1I1LUV0"/>
<proteinExistence type="inferred from homology"/>
<keyword evidence="14" id="KW-1185">Reference proteome</keyword>
<evidence type="ECO:0000256" key="2">
    <source>
        <dbReference type="ARBA" id="ARBA00021549"/>
    </source>
</evidence>
<sequence length="157" mass="18143">MRAQQGLTLLEAMVVIMIMMSTMVFGMSFTQQWYADRQLDAQVRDVKGLMQQAQLASMDHGRPWTLCGSRDGQRCDGQWQHLLVMDAERHVRYHLESHEAITLRWKGLSKALVFQPRLSGSMLNGTFYLCHTRETRKLIVNRLGRTRVETVETKGEC</sequence>
<keyword evidence="5" id="KW-0997">Cell inner membrane</keyword>
<dbReference type="InterPro" id="IPR022346">
    <property type="entry name" value="T2SS_GspH"/>
</dbReference>
<dbReference type="Gene3D" id="3.55.40.10">
    <property type="entry name" value="minor pseudopilin epsh domain"/>
    <property type="match status" value="1"/>
</dbReference>
<dbReference type="Pfam" id="PF12019">
    <property type="entry name" value="GspH"/>
    <property type="match status" value="1"/>
</dbReference>
<evidence type="ECO:0000256" key="5">
    <source>
        <dbReference type="ARBA" id="ARBA00022519"/>
    </source>
</evidence>
<keyword evidence="8 11" id="KW-0472">Membrane</keyword>
<evidence type="ECO:0000313" key="13">
    <source>
        <dbReference type="EMBL" id="SFC76861.1"/>
    </source>
</evidence>
<feature type="domain" description="General secretion pathway GspH" evidence="12">
    <location>
        <begin position="43"/>
        <end position="144"/>
    </location>
</feature>
<comment type="subcellular location">
    <subcellularLocation>
        <location evidence="1">Cell inner membrane</location>
        <topology evidence="1">Single-pass membrane protein</topology>
    </subcellularLocation>
</comment>
<evidence type="ECO:0000256" key="1">
    <source>
        <dbReference type="ARBA" id="ARBA00004377"/>
    </source>
</evidence>
<feature type="transmembrane region" description="Helical" evidence="11">
    <location>
        <begin position="7"/>
        <end position="29"/>
    </location>
</feature>
<evidence type="ECO:0000256" key="9">
    <source>
        <dbReference type="ARBA" id="ARBA00025772"/>
    </source>
</evidence>
<evidence type="ECO:0000256" key="7">
    <source>
        <dbReference type="ARBA" id="ARBA00022989"/>
    </source>
</evidence>
<dbReference type="GO" id="GO:0015627">
    <property type="term" value="C:type II protein secretion system complex"/>
    <property type="evidence" value="ECO:0007669"/>
    <property type="project" value="InterPro"/>
</dbReference>
<keyword evidence="6 11" id="KW-0812">Transmembrane</keyword>
<accession>A0A1I1LUV0</accession>
<gene>
    <name evidence="13" type="ORF">SAMN05421848_2722</name>
</gene>
<reference evidence="14" key="1">
    <citation type="submission" date="2016-10" db="EMBL/GenBank/DDBJ databases">
        <authorList>
            <person name="Varghese N."/>
            <person name="Submissions S."/>
        </authorList>
    </citation>
    <scope>NUCLEOTIDE SEQUENCE [LARGE SCALE GENOMIC DNA]</scope>
    <source>
        <strain evidence="14">DSM 23439</strain>
    </source>
</reference>